<proteinExistence type="predicted"/>
<organism evidence="1 2">
    <name type="scientific">Microbacterium maritypicum</name>
    <name type="common">Microbacterium liquefaciens</name>
    <dbReference type="NCBI Taxonomy" id="33918"/>
    <lineage>
        <taxon>Bacteria</taxon>
        <taxon>Bacillati</taxon>
        <taxon>Actinomycetota</taxon>
        <taxon>Actinomycetes</taxon>
        <taxon>Micrococcales</taxon>
        <taxon>Microbacteriaceae</taxon>
        <taxon>Microbacterium</taxon>
    </lineage>
</organism>
<evidence type="ECO:0000313" key="2">
    <source>
        <dbReference type="Proteomes" id="UP000436027"/>
    </source>
</evidence>
<accession>A0AAD4A0E3</accession>
<sequence length="75" mass="8116">MILEQAALQTRIWDALTESLVPAAIQSPEDEIVTHVIPHDADGDLFVIDGVIDVSVLVRAVVDELWPDVESGGQP</sequence>
<comment type="caution">
    <text evidence="1">The sequence shown here is derived from an EMBL/GenBank/DDBJ whole genome shotgun (WGS) entry which is preliminary data.</text>
</comment>
<dbReference type="RefSeq" id="WP_151486446.1">
    <property type="nucleotide sequence ID" value="NZ_WAAQ01000001.1"/>
</dbReference>
<dbReference type="EMBL" id="WAAQ01000001">
    <property type="protein sequence ID" value="KAB1887527.1"/>
    <property type="molecule type" value="Genomic_DNA"/>
</dbReference>
<evidence type="ECO:0000313" key="1">
    <source>
        <dbReference type="EMBL" id="KAB1887527.1"/>
    </source>
</evidence>
<reference evidence="1 2" key="1">
    <citation type="submission" date="2019-09" db="EMBL/GenBank/DDBJ databases">
        <title>Whole genome sequencing of Microbacterium maritypicum.</title>
        <authorList>
            <person name="Lenchi N."/>
        </authorList>
    </citation>
    <scope>NUCLEOTIDE SEQUENCE [LARGE SCALE GENOMIC DNA]</scope>
    <source>
        <strain evidence="1 2">DSM 12512</strain>
    </source>
</reference>
<dbReference type="Proteomes" id="UP000436027">
    <property type="component" value="Unassembled WGS sequence"/>
</dbReference>
<name>A0AAD4A0E3_MICMQ</name>
<protein>
    <submittedName>
        <fullName evidence="1">Uncharacterized protein</fullName>
    </submittedName>
</protein>
<gene>
    <name evidence="1" type="ORF">F6W70_09145</name>
</gene>
<dbReference type="AlphaFoldDB" id="A0AAD4A0E3"/>